<evidence type="ECO:0000256" key="1">
    <source>
        <dbReference type="ARBA" id="ARBA00004651"/>
    </source>
</evidence>
<dbReference type="PANTHER" id="PTHR30443:SF2">
    <property type="entry name" value="PHOSPHOETHANOLAMINE TRANSFERASE EPTC"/>
    <property type="match status" value="1"/>
</dbReference>
<gene>
    <name evidence="9" type="ORF">SAMN05216354_1420</name>
</gene>
<keyword evidence="5 7" id="KW-1133">Transmembrane helix</keyword>
<evidence type="ECO:0000256" key="6">
    <source>
        <dbReference type="ARBA" id="ARBA00023136"/>
    </source>
</evidence>
<dbReference type="Gene3D" id="3.40.720.10">
    <property type="entry name" value="Alkaline Phosphatase, subunit A"/>
    <property type="match status" value="1"/>
</dbReference>
<evidence type="ECO:0000313" key="10">
    <source>
        <dbReference type="Proteomes" id="UP000236735"/>
    </source>
</evidence>
<feature type="transmembrane region" description="Helical" evidence="7">
    <location>
        <begin position="155"/>
        <end position="179"/>
    </location>
</feature>
<dbReference type="InterPro" id="IPR000917">
    <property type="entry name" value="Sulfatase_N"/>
</dbReference>
<dbReference type="GO" id="GO:0005886">
    <property type="term" value="C:plasma membrane"/>
    <property type="evidence" value="ECO:0007669"/>
    <property type="project" value="UniProtKB-SubCell"/>
</dbReference>
<organism evidence="9 10">
    <name type="scientific">Xylanibacter ruminicola</name>
    <name type="common">Prevotella ruminicola</name>
    <dbReference type="NCBI Taxonomy" id="839"/>
    <lineage>
        <taxon>Bacteria</taxon>
        <taxon>Pseudomonadati</taxon>
        <taxon>Bacteroidota</taxon>
        <taxon>Bacteroidia</taxon>
        <taxon>Bacteroidales</taxon>
        <taxon>Prevotellaceae</taxon>
        <taxon>Xylanibacter</taxon>
    </lineage>
</organism>
<dbReference type="GO" id="GO:0009244">
    <property type="term" value="P:lipopolysaccharide core region biosynthetic process"/>
    <property type="evidence" value="ECO:0007669"/>
    <property type="project" value="TreeGrafter"/>
</dbReference>
<evidence type="ECO:0000259" key="8">
    <source>
        <dbReference type="Pfam" id="PF00884"/>
    </source>
</evidence>
<keyword evidence="3 9" id="KW-0808">Transferase</keyword>
<evidence type="ECO:0000256" key="7">
    <source>
        <dbReference type="SAM" id="Phobius"/>
    </source>
</evidence>
<evidence type="ECO:0000256" key="3">
    <source>
        <dbReference type="ARBA" id="ARBA00022679"/>
    </source>
</evidence>
<dbReference type="AlphaFoldDB" id="A0A1H5UEJ3"/>
<dbReference type="PANTHER" id="PTHR30443">
    <property type="entry name" value="INNER MEMBRANE PROTEIN"/>
    <property type="match status" value="1"/>
</dbReference>
<feature type="transmembrane region" description="Helical" evidence="7">
    <location>
        <begin position="12"/>
        <end position="32"/>
    </location>
</feature>
<evidence type="ECO:0000256" key="2">
    <source>
        <dbReference type="ARBA" id="ARBA00022475"/>
    </source>
</evidence>
<sequence>MKQILKPILDNITLFIISILLLGGFDVFYHQYNFHENDTMGMLSAYGEMILEAYLICLCSYWLRKIHLKVAFYIILFTIYAVNCYLRYAYSTDISPKILLLLFETNNKEITGFFKTYFMTPAMYKTIAIVSFMLLLTVIGELYREKITRLIRRPITVWLLIPILLLGAVGGAGAIGRYVRLAMCKNTFEAERWLMEIPYRKGMPMPNLCYSVDAIHMSGQDLYYMINATEAAISDVRCEQNDSLNIVLVIGESYNKHHASLYGYPLNTTPYQCQERERGNLYAFNHVKAPHNMTSIVLKNVLCCNNIHEGERWHDFPFFPAIFKKAGYDVWFWDNQYKWDPDAAWAFTLNSVLFNERIQELSYTAINETGSTYDGGLIADFEKNKKEQLGKHNLMIFHLAGQHFPASMQYPQEKSYQIFSANDIKDKAPYLNNESRQRIAEYANATRYNDEVIWQIMNLFKHTNTLLIYFPDHGEEVYDYRDFYGRQILGEDKITPELIKYQLEIPFVVWCSDKWKHTHETEWKAIGKATDREFSTDNVCHLLFRLAGIKTKEYKPARDLFSPEFEPQTKEYDILSL</sequence>
<protein>
    <submittedName>
        <fullName evidence="9">Heptose-I-phosphate ethanolaminephosphotransferase</fullName>
    </submittedName>
</protein>
<dbReference type="SUPFAM" id="SSF53649">
    <property type="entry name" value="Alkaline phosphatase-like"/>
    <property type="match status" value="1"/>
</dbReference>
<dbReference type="RefSeq" id="WP_091765901.1">
    <property type="nucleotide sequence ID" value="NZ_FNUV01000003.1"/>
</dbReference>
<evidence type="ECO:0000313" key="9">
    <source>
        <dbReference type="EMBL" id="SEF73493.1"/>
    </source>
</evidence>
<dbReference type="InterPro" id="IPR058130">
    <property type="entry name" value="PEA_transf_C"/>
</dbReference>
<dbReference type="InterPro" id="IPR040423">
    <property type="entry name" value="PEA_transferase"/>
</dbReference>
<proteinExistence type="predicted"/>
<feature type="transmembrane region" description="Helical" evidence="7">
    <location>
        <begin position="70"/>
        <end position="90"/>
    </location>
</feature>
<keyword evidence="6 7" id="KW-0472">Membrane</keyword>
<name>A0A1H5UEJ3_XYLRU</name>
<keyword evidence="4 7" id="KW-0812">Transmembrane</keyword>
<dbReference type="CDD" id="cd16017">
    <property type="entry name" value="LptA"/>
    <property type="match status" value="1"/>
</dbReference>
<accession>A0A1H5UEJ3</accession>
<reference evidence="9 10" key="1">
    <citation type="submission" date="2016-10" db="EMBL/GenBank/DDBJ databases">
        <authorList>
            <person name="de Groot N.N."/>
        </authorList>
    </citation>
    <scope>NUCLEOTIDE SEQUENCE [LARGE SCALE GENOMIC DNA]</scope>
    <source>
        <strain evidence="9 10">AR32</strain>
    </source>
</reference>
<keyword evidence="2" id="KW-1003">Cell membrane</keyword>
<dbReference type="EMBL" id="FNUV01000003">
    <property type="protein sequence ID" value="SEF73493.1"/>
    <property type="molecule type" value="Genomic_DNA"/>
</dbReference>
<feature type="transmembrane region" description="Helical" evidence="7">
    <location>
        <begin position="122"/>
        <end position="143"/>
    </location>
</feature>
<dbReference type="Pfam" id="PF00884">
    <property type="entry name" value="Sulfatase"/>
    <property type="match status" value="1"/>
</dbReference>
<feature type="transmembrane region" description="Helical" evidence="7">
    <location>
        <begin position="44"/>
        <end position="63"/>
    </location>
</feature>
<feature type="domain" description="Sulfatase N-terminal" evidence="8">
    <location>
        <begin position="245"/>
        <end position="549"/>
    </location>
</feature>
<dbReference type="InterPro" id="IPR017850">
    <property type="entry name" value="Alkaline_phosphatase_core_sf"/>
</dbReference>
<evidence type="ECO:0000256" key="4">
    <source>
        <dbReference type="ARBA" id="ARBA00022692"/>
    </source>
</evidence>
<dbReference type="Proteomes" id="UP000236735">
    <property type="component" value="Unassembled WGS sequence"/>
</dbReference>
<dbReference type="GO" id="GO:0016776">
    <property type="term" value="F:phosphotransferase activity, phosphate group as acceptor"/>
    <property type="evidence" value="ECO:0007669"/>
    <property type="project" value="TreeGrafter"/>
</dbReference>
<comment type="subcellular location">
    <subcellularLocation>
        <location evidence="1">Cell membrane</location>
        <topology evidence="1">Multi-pass membrane protein</topology>
    </subcellularLocation>
</comment>
<evidence type="ECO:0000256" key="5">
    <source>
        <dbReference type="ARBA" id="ARBA00022989"/>
    </source>
</evidence>